<dbReference type="EMBL" id="CAEKDK010000002">
    <property type="protein sequence ID" value="CAB4269800.1"/>
    <property type="molecule type" value="Genomic_DNA"/>
</dbReference>
<protein>
    <recommendedName>
        <fullName evidence="3">KEN domain-containing protein</fullName>
    </recommendedName>
</protein>
<reference evidence="1 2" key="1">
    <citation type="submission" date="2020-05" db="EMBL/GenBank/DDBJ databases">
        <authorList>
            <person name="Campoy J."/>
            <person name="Schneeberger K."/>
            <person name="Spophaly S."/>
        </authorList>
    </citation>
    <scope>NUCLEOTIDE SEQUENCE [LARGE SCALE GENOMIC DNA]</scope>
    <source>
        <strain evidence="1">PruArmRojPasFocal</strain>
    </source>
</reference>
<dbReference type="AlphaFoldDB" id="A0A6J5U0G9"/>
<name>A0A6J5U0G9_PRUAR</name>
<gene>
    <name evidence="1" type="ORF">CURHAP_LOCUS15596</name>
</gene>
<evidence type="ECO:0008006" key="3">
    <source>
        <dbReference type="Google" id="ProtNLM"/>
    </source>
</evidence>
<proteinExistence type="predicted"/>
<evidence type="ECO:0000313" key="2">
    <source>
        <dbReference type="Proteomes" id="UP000507222"/>
    </source>
</evidence>
<evidence type="ECO:0000313" key="1">
    <source>
        <dbReference type="EMBL" id="CAB4269800.1"/>
    </source>
</evidence>
<organism evidence="1 2">
    <name type="scientific">Prunus armeniaca</name>
    <name type="common">Apricot</name>
    <name type="synonym">Armeniaca vulgaris</name>
    <dbReference type="NCBI Taxonomy" id="36596"/>
    <lineage>
        <taxon>Eukaryota</taxon>
        <taxon>Viridiplantae</taxon>
        <taxon>Streptophyta</taxon>
        <taxon>Embryophyta</taxon>
        <taxon>Tracheophyta</taxon>
        <taxon>Spermatophyta</taxon>
        <taxon>Magnoliopsida</taxon>
        <taxon>eudicotyledons</taxon>
        <taxon>Gunneridae</taxon>
        <taxon>Pentapetalae</taxon>
        <taxon>rosids</taxon>
        <taxon>fabids</taxon>
        <taxon>Rosales</taxon>
        <taxon>Rosaceae</taxon>
        <taxon>Amygdaloideae</taxon>
        <taxon>Amygdaleae</taxon>
        <taxon>Prunus</taxon>
    </lineage>
</organism>
<sequence>MEVDRDLIDYNYIDYIKKQWSDNNLKYIVMGSCISFYNFHVDYASEKRHYDGQLFLEENKQGGIPVTFMNMDAARTKLSVPKIFRLNIRVCNKRILRPWMYTFCKQKKSLGASEAEKNMVKGWWSLCYDKFDNTLAEWLIKLHKNQIRDRDKFLVKAANNCLSDFWQSTIRELIEAIVHIHGCGLFHGSLNVYDNYVVVGDQLKLFNVGGRLESLRVQDQHAMKIQDFQEFRDTLKILMQTKITWPERDGFFKCFDEKFDSYEKYVEKLKNHPFLLTPLERLKYITSIYYDDKFGVETKLNEDTNFSKFQDWPKCRHKFEPLLLKVLETRTGKPYGDSPSELLRLEVDEASCS</sequence>
<accession>A0A6J5U0G9</accession>
<dbReference type="Proteomes" id="UP000507222">
    <property type="component" value="Unassembled WGS sequence"/>
</dbReference>